<name>A0A524RTQ3_9CHRO</name>
<dbReference type="Pfam" id="PF05128">
    <property type="entry name" value="DUF697"/>
    <property type="match status" value="1"/>
</dbReference>
<dbReference type="InterPro" id="IPR006073">
    <property type="entry name" value="GTP-bd"/>
</dbReference>
<dbReference type="GO" id="GO:0002098">
    <property type="term" value="P:tRNA wobble uridine modification"/>
    <property type="evidence" value="ECO:0007669"/>
    <property type="project" value="TreeGrafter"/>
</dbReference>
<evidence type="ECO:0000256" key="3">
    <source>
        <dbReference type="ARBA" id="ARBA00022989"/>
    </source>
</evidence>
<keyword evidence="2 6" id="KW-0812">Transmembrane</keyword>
<organism evidence="8 9">
    <name type="scientific">Aphanocapsa feldmannii 277cI</name>
    <dbReference type="NCBI Taxonomy" id="2507554"/>
    <lineage>
        <taxon>Bacteria</taxon>
        <taxon>Bacillati</taxon>
        <taxon>Cyanobacteriota</taxon>
        <taxon>Cyanophyceae</taxon>
        <taxon>Oscillatoriophycideae</taxon>
        <taxon>Chroococcales</taxon>
        <taxon>Microcystaceae</taxon>
        <taxon>Aphanocapsa</taxon>
    </lineage>
</organism>
<dbReference type="Pfam" id="PF01926">
    <property type="entry name" value="MMR_HSR1"/>
    <property type="match status" value="1"/>
</dbReference>
<evidence type="ECO:0000313" key="8">
    <source>
        <dbReference type="EMBL" id="TGH22658.1"/>
    </source>
</evidence>
<comment type="subcellular location">
    <subcellularLocation>
        <location evidence="1">Membrane</location>
        <topology evidence="1">Multi-pass membrane protein</topology>
    </subcellularLocation>
</comment>
<keyword evidence="3 6" id="KW-1133">Transmembrane helix</keyword>
<evidence type="ECO:0000256" key="4">
    <source>
        <dbReference type="ARBA" id="ARBA00023136"/>
    </source>
</evidence>
<evidence type="ECO:0000256" key="2">
    <source>
        <dbReference type="ARBA" id="ARBA00022692"/>
    </source>
</evidence>
<evidence type="ECO:0000313" key="9">
    <source>
        <dbReference type="Proteomes" id="UP000315454"/>
    </source>
</evidence>
<dbReference type="EMBL" id="SRMN01000059">
    <property type="protein sequence ID" value="TGH22658.1"/>
    <property type="molecule type" value="Genomic_DNA"/>
</dbReference>
<dbReference type="CDD" id="cd00880">
    <property type="entry name" value="Era_like"/>
    <property type="match status" value="1"/>
</dbReference>
<dbReference type="Gene3D" id="3.40.50.300">
    <property type="entry name" value="P-loop containing nucleotide triphosphate hydrolases"/>
    <property type="match status" value="1"/>
</dbReference>
<protein>
    <submittedName>
        <fullName evidence="8">DUF697 domain-containing protein</fullName>
    </submittedName>
</protein>
<dbReference type="GO" id="GO:0016020">
    <property type="term" value="C:membrane"/>
    <property type="evidence" value="ECO:0007669"/>
    <property type="project" value="UniProtKB-SubCell"/>
</dbReference>
<dbReference type="InterPro" id="IPR027417">
    <property type="entry name" value="P-loop_NTPase"/>
</dbReference>
<dbReference type="GO" id="GO:0030488">
    <property type="term" value="P:tRNA methylation"/>
    <property type="evidence" value="ECO:0007669"/>
    <property type="project" value="TreeGrafter"/>
</dbReference>
<dbReference type="GO" id="GO:0005525">
    <property type="term" value="F:GTP binding"/>
    <property type="evidence" value="ECO:0007669"/>
    <property type="project" value="InterPro"/>
</dbReference>
<feature type="domain" description="G" evidence="7">
    <location>
        <begin position="100"/>
        <end position="213"/>
    </location>
</feature>
<feature type="transmembrane region" description="Helical" evidence="6">
    <location>
        <begin position="6"/>
        <end position="29"/>
    </location>
</feature>
<evidence type="ECO:0000259" key="7">
    <source>
        <dbReference type="Pfam" id="PF01926"/>
    </source>
</evidence>
<dbReference type="Proteomes" id="UP000315454">
    <property type="component" value="Unassembled WGS sequence"/>
</dbReference>
<feature type="non-terminal residue" evidence="8">
    <location>
        <position position="1"/>
    </location>
</feature>
<dbReference type="PANTHER" id="PTHR42714">
    <property type="entry name" value="TRNA MODIFICATION GTPASE GTPBP3"/>
    <property type="match status" value="1"/>
</dbReference>
<evidence type="ECO:0000256" key="5">
    <source>
        <dbReference type="SAM" id="MobiDB-lite"/>
    </source>
</evidence>
<gene>
    <name evidence="8" type="ORF">ERJ68_04485</name>
</gene>
<dbReference type="PANTHER" id="PTHR42714:SF2">
    <property type="entry name" value="TRNA MODIFICATION GTPASE GTPBP3, MITOCHONDRIAL"/>
    <property type="match status" value="1"/>
</dbReference>
<sequence length="495" mass="52991">DLEYIFAGLALPVTLLLLAALGWGAWWFLQQRARGRTGSGHGGQRRVVPGSLGSRSNAVSQRLSGIERDLQAIRDAVLRKALEAERAQVQEELQRGDLVVVIFGAGSSGKTSLIRALLDDMVGKVGAAMGSTDRCTTYRLALRGLRRGIRLVDTPGILESGPAGAEREAVARRQAVAADLLLFLVDGDLRASEMEVLRGLLSLGKRLLLVLNKCDLRGSREVEALLDRLAQRLAGGLEPADILAASASPQSVPLPGGKPHQPASEVEALILRMAAVLRAEGEELIADNILLQSRRLCRDTRTVLDRQRRRDAERIVDRYCWIGAGVIAVTPIPGLDLLGTAAVNAQMVIELGKVYGAALDRERGQELALSVGRTLAGLGLVKGGMALVGAALTAGLPAVLTAKAVQGVSAAWLTRIAGRSFITYFRNDQSWGDGGLEATLQHQFELDRREASLDAFLDLAVRKVVDPLRQQRRRLPPRPGPRGAGGASPDDHPAT</sequence>
<dbReference type="InterPro" id="IPR021147">
    <property type="entry name" value="DUF697"/>
</dbReference>
<keyword evidence="4 6" id="KW-0472">Membrane</keyword>
<feature type="region of interest" description="Disordered" evidence="5">
    <location>
        <begin position="35"/>
        <end position="56"/>
    </location>
</feature>
<dbReference type="AlphaFoldDB" id="A0A524RTQ3"/>
<feature type="region of interest" description="Disordered" evidence="5">
    <location>
        <begin position="468"/>
        <end position="495"/>
    </location>
</feature>
<dbReference type="GO" id="GO:0005829">
    <property type="term" value="C:cytosol"/>
    <property type="evidence" value="ECO:0007669"/>
    <property type="project" value="TreeGrafter"/>
</dbReference>
<reference evidence="8 9" key="1">
    <citation type="journal article" date="2019" name="mSystems">
        <title>Life at home and on the roam: Genomic adaptions reflect the dual lifestyle of an intracellular, facultative symbiont.</title>
        <authorList>
            <person name="Burgsdorf I."/>
        </authorList>
    </citation>
    <scope>NUCLEOTIDE SEQUENCE [LARGE SCALE GENOMIC DNA]</scope>
    <source>
        <strain evidence="8">277cI</strain>
    </source>
</reference>
<evidence type="ECO:0000256" key="1">
    <source>
        <dbReference type="ARBA" id="ARBA00004141"/>
    </source>
</evidence>
<proteinExistence type="predicted"/>
<dbReference type="SUPFAM" id="SSF52540">
    <property type="entry name" value="P-loop containing nucleoside triphosphate hydrolases"/>
    <property type="match status" value="1"/>
</dbReference>
<comment type="caution">
    <text evidence="8">The sequence shown here is derived from an EMBL/GenBank/DDBJ whole genome shotgun (WGS) entry which is preliminary data.</text>
</comment>
<accession>A0A524RTQ3</accession>
<evidence type="ECO:0000256" key="6">
    <source>
        <dbReference type="SAM" id="Phobius"/>
    </source>
</evidence>